<name>A0A1T4PCR4_9GAMM</name>
<comment type="caution">
    <text evidence="1">The sequence shown here is derived from an EMBL/GenBank/DDBJ whole genome shotgun (WGS) entry which is preliminary data.</text>
</comment>
<dbReference type="EMBL" id="MTSM01000008">
    <property type="protein sequence ID" value="OPX55627.1"/>
    <property type="molecule type" value="Genomic_DNA"/>
</dbReference>
<dbReference type="InterPro" id="IPR029058">
    <property type="entry name" value="AB_hydrolase_fold"/>
</dbReference>
<evidence type="ECO:0008006" key="3">
    <source>
        <dbReference type="Google" id="ProtNLM"/>
    </source>
</evidence>
<accession>A0A1T4PCR4</accession>
<gene>
    <name evidence="1" type="ORF">BTE48_08435</name>
</gene>
<dbReference type="Proteomes" id="UP000191418">
    <property type="component" value="Unassembled WGS sequence"/>
</dbReference>
<dbReference type="AlphaFoldDB" id="A0A1T4PCR4"/>
<sequence>MVSRPRYVASDHTMRFLQSPFSRLVTQPWADALILQGLQKFFFPLSRLWAAAHVAEGSVERFIHEAPIQPPASKVAKIRRLLDVYEHVRLKNEMTEQLWQTYFFGEEEVSEQRLQIIEEMRLDTRTAYLMMRKQFMPLRKYVKSAIALEPPTPEEIEQQYGQPGQLEQCFALPKQRAKVERSRSINVPEGKNYWLRFYSEDMQDMAYARVHEPYGVENPPTLIFGHGIFIEFDHHHNLINEVAALNRMGIRVIRPEAPWHGRRVLPGRFGGERLLSTSPAGLIEFLSSQTKEWANWIAWSRETSSGKVAIGGSSLGAQTAKSVAVRAKDWPEILRPDALYMVTHCTHIAEAALDGALSKIWGLSDALRDKGWNKELARSWLERLDPYGEPVMPPNHIVSVLGSEDTVTPFASGNQHLDLWQVPAVNRFVYQRGHFTVPLGLIRDHEPLLQLWGILNR</sequence>
<evidence type="ECO:0000313" key="1">
    <source>
        <dbReference type="EMBL" id="OPX55627.1"/>
    </source>
</evidence>
<dbReference type="STRING" id="64969.SAMN02745127_01400"/>
<dbReference type="OrthoDB" id="31158at2"/>
<protein>
    <recommendedName>
        <fullName evidence="3">Alpha/beta hydrolase</fullName>
    </recommendedName>
</protein>
<keyword evidence="2" id="KW-1185">Reference proteome</keyword>
<dbReference type="Gene3D" id="3.40.50.1820">
    <property type="entry name" value="alpha/beta hydrolase"/>
    <property type="match status" value="1"/>
</dbReference>
<evidence type="ECO:0000313" key="2">
    <source>
        <dbReference type="Proteomes" id="UP000191418"/>
    </source>
</evidence>
<organism evidence="1 2">
    <name type="scientific">Oceanospirillum multiglobuliferum</name>
    <dbReference type="NCBI Taxonomy" id="64969"/>
    <lineage>
        <taxon>Bacteria</taxon>
        <taxon>Pseudomonadati</taxon>
        <taxon>Pseudomonadota</taxon>
        <taxon>Gammaproteobacteria</taxon>
        <taxon>Oceanospirillales</taxon>
        <taxon>Oceanospirillaceae</taxon>
        <taxon>Oceanospirillum</taxon>
    </lineage>
</organism>
<reference evidence="1 2" key="1">
    <citation type="submission" date="2017-01" db="EMBL/GenBank/DDBJ databases">
        <title>Genome Sequencing of a Marine Spirillum, Oceanospirillum multiglobuliferum ATCC 33336, from Japan.</title>
        <authorList>
            <person name="Carney J.G."/>
            <person name="Trachtenberg A.M."/>
            <person name="Rheaume B.A."/>
            <person name="Linnane J.D."/>
            <person name="Pitts N.L."/>
            <person name="Mykles D.L."/>
            <person name="Maclea K.S."/>
        </authorList>
    </citation>
    <scope>NUCLEOTIDE SEQUENCE [LARGE SCALE GENOMIC DNA]</scope>
    <source>
        <strain evidence="1 2">ATCC 33336</strain>
    </source>
</reference>
<dbReference type="SUPFAM" id="SSF53474">
    <property type="entry name" value="alpha/beta-Hydrolases"/>
    <property type="match status" value="1"/>
</dbReference>
<dbReference type="RefSeq" id="WP_078745018.1">
    <property type="nucleotide sequence ID" value="NZ_FUXG01000008.1"/>
</dbReference>
<proteinExistence type="predicted"/>